<dbReference type="Pfam" id="PF00326">
    <property type="entry name" value="Peptidase_S9"/>
    <property type="match status" value="1"/>
</dbReference>
<dbReference type="EMBL" id="AP022642">
    <property type="protein sequence ID" value="BCA27994.1"/>
    <property type="molecule type" value="Genomic_DNA"/>
</dbReference>
<dbReference type="PANTHER" id="PTHR22946">
    <property type="entry name" value="DIENELACTONE HYDROLASE DOMAIN-CONTAINING PROTEIN-RELATED"/>
    <property type="match status" value="1"/>
</dbReference>
<dbReference type="PANTHER" id="PTHR22946:SF9">
    <property type="entry name" value="POLYKETIDE TRANSFERASE AF380"/>
    <property type="match status" value="1"/>
</dbReference>
<dbReference type="InterPro" id="IPR050261">
    <property type="entry name" value="FrsA_esterase"/>
</dbReference>
<dbReference type="InterPro" id="IPR029058">
    <property type="entry name" value="AB_hydrolase_fold"/>
</dbReference>
<evidence type="ECO:0000256" key="2">
    <source>
        <dbReference type="SAM" id="SignalP"/>
    </source>
</evidence>
<dbReference type="PIRSF" id="PIRSF031982">
    <property type="entry name" value="UCP031982_abhydr"/>
    <property type="match status" value="1"/>
</dbReference>
<evidence type="ECO:0000313" key="4">
    <source>
        <dbReference type="EMBL" id="BCA27994.1"/>
    </source>
</evidence>
<evidence type="ECO:0000256" key="1">
    <source>
        <dbReference type="ARBA" id="ARBA00022801"/>
    </source>
</evidence>
<organism evidence="4 5">
    <name type="scientific">Metapseudomonas otitidis</name>
    <dbReference type="NCBI Taxonomy" id="319939"/>
    <lineage>
        <taxon>Bacteria</taxon>
        <taxon>Pseudomonadati</taxon>
        <taxon>Pseudomonadota</taxon>
        <taxon>Gammaproteobacteria</taxon>
        <taxon>Pseudomonadales</taxon>
        <taxon>Pseudomonadaceae</taxon>
        <taxon>Metapseudomonas</taxon>
    </lineage>
</organism>
<feature type="signal peptide" evidence="2">
    <location>
        <begin position="1"/>
        <end position="24"/>
    </location>
</feature>
<reference evidence="4 5" key="1">
    <citation type="journal article" date="2020" name="Microbiol. Resour. Announc.">
        <title>Complete genome sequence of Pseudomonas otitidis strain MrB4, isolated from Lake Biwa in Japan.</title>
        <authorList>
            <person name="Miyazaki K."/>
            <person name="Hase E."/>
            <person name="Maruya T."/>
        </authorList>
    </citation>
    <scope>NUCLEOTIDE SEQUENCE [LARGE SCALE GENOMIC DNA]</scope>
    <source>
        <strain evidence="4 5">MrB4</strain>
    </source>
</reference>
<feature type="chain" id="PRO_5025334129" evidence="2">
    <location>
        <begin position="25"/>
        <end position="338"/>
    </location>
</feature>
<dbReference type="Gene3D" id="3.40.50.1820">
    <property type="entry name" value="alpha/beta hydrolase"/>
    <property type="match status" value="1"/>
</dbReference>
<feature type="domain" description="Peptidase S9 prolyl oligopeptidase catalytic" evidence="3">
    <location>
        <begin position="102"/>
        <end position="286"/>
    </location>
</feature>
<dbReference type="InterPro" id="IPR016986">
    <property type="entry name" value="UCP031982_abhydr"/>
</dbReference>
<protein>
    <submittedName>
        <fullName evidence="4">Dienelactone hydrolase</fullName>
    </submittedName>
</protein>
<dbReference type="GO" id="GO:0052689">
    <property type="term" value="F:carboxylic ester hydrolase activity"/>
    <property type="evidence" value="ECO:0007669"/>
    <property type="project" value="UniProtKB-ARBA"/>
</dbReference>
<keyword evidence="2" id="KW-0732">Signal</keyword>
<dbReference type="GO" id="GO:0008236">
    <property type="term" value="F:serine-type peptidase activity"/>
    <property type="evidence" value="ECO:0007669"/>
    <property type="project" value="InterPro"/>
</dbReference>
<sequence length="338" mass="35853">MLVRLSAILGLALLAALAPLDALAAQAVGVHRLVLSDPLDDSASLSAVAFYPARGEPQSSDLGFYHVAAGEDAPMAAGRFPLVLLSHGNGGSPLAHHDLATALARRGFVVLAVLHTGDNYKDQSRTGTLSNLYGRPLQLSAAIDAAESDALLAGGLDTERVGVIGYSAGSETALILAGAQPDPDRLRAYCQQQPADHDTCGTQGELVPDRDDLDPFADERVSAVMLMAPPGVLFGRKGLEPVQVPVLLYSGDEDRVVPLEQNARALLRKLPNPPDFRLVPGAGHFVFMAPCSEEMDALVPQVCEDADGVDRVEVHRELDAEAVRFFTRTLADLQTSLR</sequence>
<dbReference type="Proteomes" id="UP000501237">
    <property type="component" value="Chromosome"/>
</dbReference>
<proteinExistence type="predicted"/>
<keyword evidence="1 4" id="KW-0378">Hydrolase</keyword>
<dbReference type="AlphaFoldDB" id="A0A679GPL9"/>
<accession>A0A679GPL9</accession>
<dbReference type="SUPFAM" id="SSF53474">
    <property type="entry name" value="alpha/beta-Hydrolases"/>
    <property type="match status" value="1"/>
</dbReference>
<gene>
    <name evidence="4" type="ORF">PtoMrB4_19710</name>
</gene>
<dbReference type="GO" id="GO:0006508">
    <property type="term" value="P:proteolysis"/>
    <property type="evidence" value="ECO:0007669"/>
    <property type="project" value="InterPro"/>
</dbReference>
<evidence type="ECO:0000313" key="5">
    <source>
        <dbReference type="Proteomes" id="UP000501237"/>
    </source>
</evidence>
<name>A0A679GPL9_9GAMM</name>
<dbReference type="KEGG" id="poj:PtoMrB4_19710"/>
<evidence type="ECO:0000259" key="3">
    <source>
        <dbReference type="Pfam" id="PF00326"/>
    </source>
</evidence>
<dbReference type="InterPro" id="IPR001375">
    <property type="entry name" value="Peptidase_S9_cat"/>
</dbReference>